<dbReference type="AlphaFoldDB" id="A0A7J9F191"/>
<name>A0A7J9F191_9ROSI</name>
<proteinExistence type="predicted"/>
<organism evidence="2 3">
    <name type="scientific">Gossypium trilobum</name>
    <dbReference type="NCBI Taxonomy" id="34281"/>
    <lineage>
        <taxon>Eukaryota</taxon>
        <taxon>Viridiplantae</taxon>
        <taxon>Streptophyta</taxon>
        <taxon>Embryophyta</taxon>
        <taxon>Tracheophyta</taxon>
        <taxon>Spermatophyta</taxon>
        <taxon>Magnoliopsida</taxon>
        <taxon>eudicotyledons</taxon>
        <taxon>Gunneridae</taxon>
        <taxon>Pentapetalae</taxon>
        <taxon>rosids</taxon>
        <taxon>malvids</taxon>
        <taxon>Malvales</taxon>
        <taxon>Malvaceae</taxon>
        <taxon>Malvoideae</taxon>
        <taxon>Gossypium</taxon>
    </lineage>
</organism>
<gene>
    <name evidence="2" type="ORF">Gotri_003348</name>
</gene>
<sequence>MENICGNGALVNWKSQGSASSVVKPLRPAFIGAPMENKASIIKKIGYTQCFEGSSCSIRASEALDAKPECHNQKKNLKSDGIARLYHGFNITLAESGMVAMVSGFVIAQIMKTKGVKSFYSGARAEILVCGAYKDTVLLIIYLAGVIRAAKGKSDNDSGSSSSFTIRWKDP</sequence>
<protein>
    <submittedName>
        <fullName evidence="2">Uncharacterized protein</fullName>
    </submittedName>
</protein>
<evidence type="ECO:0000256" key="1">
    <source>
        <dbReference type="SAM" id="MobiDB-lite"/>
    </source>
</evidence>
<evidence type="ECO:0000313" key="3">
    <source>
        <dbReference type="Proteomes" id="UP000593568"/>
    </source>
</evidence>
<reference evidence="2 3" key="1">
    <citation type="journal article" date="2019" name="Genome Biol. Evol.">
        <title>Insights into the evolution of the New World diploid cottons (Gossypium, subgenus Houzingenia) based on genome sequencing.</title>
        <authorList>
            <person name="Grover C.E."/>
            <person name="Arick M.A. 2nd"/>
            <person name="Thrash A."/>
            <person name="Conover J.L."/>
            <person name="Sanders W.S."/>
            <person name="Peterson D.G."/>
            <person name="Frelichowski J.E."/>
            <person name="Scheffler J.A."/>
            <person name="Scheffler B.E."/>
            <person name="Wendel J.F."/>
        </authorList>
    </citation>
    <scope>NUCLEOTIDE SEQUENCE [LARGE SCALE GENOMIC DNA]</scope>
    <source>
        <strain evidence="2">8</strain>
        <tissue evidence="2">Leaf</tissue>
    </source>
</reference>
<dbReference type="EMBL" id="JABEZW010000011">
    <property type="protein sequence ID" value="MBA0779066.1"/>
    <property type="molecule type" value="Genomic_DNA"/>
</dbReference>
<feature type="region of interest" description="Disordered" evidence="1">
    <location>
        <begin position="152"/>
        <end position="171"/>
    </location>
</feature>
<comment type="caution">
    <text evidence="2">The sequence shown here is derived from an EMBL/GenBank/DDBJ whole genome shotgun (WGS) entry which is preliminary data.</text>
</comment>
<evidence type="ECO:0000313" key="2">
    <source>
        <dbReference type="EMBL" id="MBA0779066.1"/>
    </source>
</evidence>
<accession>A0A7J9F191</accession>
<keyword evidence="3" id="KW-1185">Reference proteome</keyword>
<dbReference type="Proteomes" id="UP000593568">
    <property type="component" value="Unassembled WGS sequence"/>
</dbReference>